<name>A0ACC0D2J5_9PEZI</name>
<organism evidence="1 2">
    <name type="scientific">Hypoxylon rubiginosum</name>
    <dbReference type="NCBI Taxonomy" id="110542"/>
    <lineage>
        <taxon>Eukaryota</taxon>
        <taxon>Fungi</taxon>
        <taxon>Dikarya</taxon>
        <taxon>Ascomycota</taxon>
        <taxon>Pezizomycotina</taxon>
        <taxon>Sordariomycetes</taxon>
        <taxon>Xylariomycetidae</taxon>
        <taxon>Xylariales</taxon>
        <taxon>Hypoxylaceae</taxon>
        <taxon>Hypoxylon</taxon>
    </lineage>
</organism>
<dbReference type="EMBL" id="MU394311">
    <property type="protein sequence ID" value="KAI6086956.1"/>
    <property type="molecule type" value="Genomic_DNA"/>
</dbReference>
<sequence>MSGIEVAGLVLGAFPVAIELLEKYREVATRAGLFYQIKLKHRQCRNRLECERLVFTGNLKQLLLPLVADDEKITDMISNPGGSEWKDKATSDLLRKRLKDSYDVYMNCIEHLEGVMNKLIHELALDSDTVQKSLGDPKLPISKERIKNTITKTGIEYQAYKIKFSNGESIRNSLFKELGSLNKRLEQLLSISDKEAQLMEDRQASALTSAIDSAICNLWVNANRLFEALASAWRCSCQGQHSTRLLLQHRDTKKSEFNVFFAKPEDSRWRIQETRISEDDSSASELAKNESKNGICSAVCSHEPVSHLVKLPKKSAMKSKAKVMPRPTPTVTLMTSPAKPSVPTIKPIANLCISLDNNNASCYGFLPHDDCRYYVYRVPHQHIKTLESVTLDQIFRGQVSKPPNRRQRLALSFILSSSFLQLLDTPWLTVSWAKSDILFMLDPNNPGVYALDRPHLYRNLAERSCQKQSDENITKSLRQLGIVLLELCFGRLLEDQPCRKKWPSVDDENTKSALDLAAALDWLQEVEGEAGPDYASAVGWCLLATRPSRWRQEMLRKVVKPLEGCHQCLVSQGNS</sequence>
<comment type="caution">
    <text evidence="1">The sequence shown here is derived from an EMBL/GenBank/DDBJ whole genome shotgun (WGS) entry which is preliminary data.</text>
</comment>
<reference evidence="1 2" key="1">
    <citation type="journal article" date="2022" name="New Phytol.">
        <title>Ecological generalism drives hyperdiversity of secondary metabolite gene clusters in xylarialean endophytes.</title>
        <authorList>
            <person name="Franco M.E.E."/>
            <person name="Wisecaver J.H."/>
            <person name="Arnold A.E."/>
            <person name="Ju Y.M."/>
            <person name="Slot J.C."/>
            <person name="Ahrendt S."/>
            <person name="Moore L.P."/>
            <person name="Eastman K.E."/>
            <person name="Scott K."/>
            <person name="Konkel Z."/>
            <person name="Mondo S.J."/>
            <person name="Kuo A."/>
            <person name="Hayes R.D."/>
            <person name="Haridas S."/>
            <person name="Andreopoulos B."/>
            <person name="Riley R."/>
            <person name="LaButti K."/>
            <person name="Pangilinan J."/>
            <person name="Lipzen A."/>
            <person name="Amirebrahimi M."/>
            <person name="Yan J."/>
            <person name="Adam C."/>
            <person name="Keymanesh K."/>
            <person name="Ng V."/>
            <person name="Louie K."/>
            <person name="Northen T."/>
            <person name="Drula E."/>
            <person name="Henrissat B."/>
            <person name="Hsieh H.M."/>
            <person name="Youens-Clark K."/>
            <person name="Lutzoni F."/>
            <person name="Miadlikowska J."/>
            <person name="Eastwood D.C."/>
            <person name="Hamelin R.C."/>
            <person name="Grigoriev I.V."/>
            <person name="U'Ren J.M."/>
        </authorList>
    </citation>
    <scope>NUCLEOTIDE SEQUENCE [LARGE SCALE GENOMIC DNA]</scope>
    <source>
        <strain evidence="1 2">ER1909</strain>
    </source>
</reference>
<dbReference type="Proteomes" id="UP001497680">
    <property type="component" value="Unassembled WGS sequence"/>
</dbReference>
<gene>
    <name evidence="1" type="ORF">F4821DRAFT_237279</name>
</gene>
<protein>
    <submittedName>
        <fullName evidence="1">Uncharacterized protein</fullName>
    </submittedName>
</protein>
<accession>A0ACC0D2J5</accession>
<proteinExistence type="predicted"/>
<evidence type="ECO:0000313" key="1">
    <source>
        <dbReference type="EMBL" id="KAI6086956.1"/>
    </source>
</evidence>
<evidence type="ECO:0000313" key="2">
    <source>
        <dbReference type="Proteomes" id="UP001497680"/>
    </source>
</evidence>
<keyword evidence="2" id="KW-1185">Reference proteome</keyword>